<evidence type="ECO:0000313" key="1">
    <source>
        <dbReference type="EMBL" id="KYM92366.1"/>
    </source>
</evidence>
<accession>A0A195BWM7</accession>
<reference evidence="1 2" key="1">
    <citation type="submission" date="2015-09" db="EMBL/GenBank/DDBJ databases">
        <title>Atta colombica WGS genome.</title>
        <authorList>
            <person name="Nygaard S."/>
            <person name="Hu H."/>
            <person name="Boomsma J."/>
            <person name="Zhang G."/>
        </authorList>
    </citation>
    <scope>NUCLEOTIDE SEQUENCE [LARGE SCALE GENOMIC DNA]</scope>
    <source>
        <strain evidence="1">Treedump-2</strain>
        <tissue evidence="1">Whole body</tissue>
    </source>
</reference>
<organism evidence="1 2">
    <name type="scientific">Atta colombica</name>
    <dbReference type="NCBI Taxonomy" id="520822"/>
    <lineage>
        <taxon>Eukaryota</taxon>
        <taxon>Metazoa</taxon>
        <taxon>Ecdysozoa</taxon>
        <taxon>Arthropoda</taxon>
        <taxon>Hexapoda</taxon>
        <taxon>Insecta</taxon>
        <taxon>Pterygota</taxon>
        <taxon>Neoptera</taxon>
        <taxon>Endopterygota</taxon>
        <taxon>Hymenoptera</taxon>
        <taxon>Apocrita</taxon>
        <taxon>Aculeata</taxon>
        <taxon>Formicoidea</taxon>
        <taxon>Formicidae</taxon>
        <taxon>Myrmicinae</taxon>
        <taxon>Atta</taxon>
    </lineage>
</organism>
<evidence type="ECO:0000313" key="2">
    <source>
        <dbReference type="Proteomes" id="UP000078540"/>
    </source>
</evidence>
<sequence length="80" mass="9296">IETFRLFTRSIVGISPLQRCCEILPERGLLSLISQRLHRPQPIHNIFRFAECCIYLTRQTATQIHCTRAMFVSLQPQHGC</sequence>
<keyword evidence="2" id="KW-1185">Reference proteome</keyword>
<protein>
    <submittedName>
        <fullName evidence="1">Uncharacterized protein</fullName>
    </submittedName>
</protein>
<feature type="non-terminal residue" evidence="1">
    <location>
        <position position="1"/>
    </location>
</feature>
<gene>
    <name evidence="1" type="ORF">ALC53_00821</name>
</gene>
<dbReference type="Proteomes" id="UP000078540">
    <property type="component" value="Unassembled WGS sequence"/>
</dbReference>
<dbReference type="AlphaFoldDB" id="A0A195BWM7"/>
<name>A0A195BWM7_9HYME</name>
<dbReference type="EMBL" id="KQ976401">
    <property type="protein sequence ID" value="KYM92366.1"/>
    <property type="molecule type" value="Genomic_DNA"/>
</dbReference>
<proteinExistence type="predicted"/>